<evidence type="ECO:0000256" key="2">
    <source>
        <dbReference type="SAM" id="Phobius"/>
    </source>
</evidence>
<keyword evidence="4" id="KW-1185">Reference proteome</keyword>
<dbReference type="AlphaFoldDB" id="A0A9P6RF70"/>
<keyword evidence="2" id="KW-0812">Transmembrane</keyword>
<reference evidence="3" key="1">
    <citation type="journal article" date="2020" name="Fungal Divers.">
        <title>Resolving the Mortierellaceae phylogeny through synthesis of multi-gene phylogenetics and phylogenomics.</title>
        <authorList>
            <person name="Vandepol N."/>
            <person name="Liber J."/>
            <person name="Desiro A."/>
            <person name="Na H."/>
            <person name="Kennedy M."/>
            <person name="Barry K."/>
            <person name="Grigoriev I.V."/>
            <person name="Miller A.N."/>
            <person name="O'Donnell K."/>
            <person name="Stajich J.E."/>
            <person name="Bonito G."/>
        </authorList>
    </citation>
    <scope>NUCLEOTIDE SEQUENCE</scope>
    <source>
        <strain evidence="3">NVP60</strain>
    </source>
</reference>
<protein>
    <submittedName>
        <fullName evidence="3">Uncharacterized protein</fullName>
    </submittedName>
</protein>
<feature type="compositionally biased region" description="Polar residues" evidence="1">
    <location>
        <begin position="338"/>
        <end position="356"/>
    </location>
</feature>
<dbReference type="EMBL" id="JAAAIN010000165">
    <property type="protein sequence ID" value="KAG0319056.1"/>
    <property type="molecule type" value="Genomic_DNA"/>
</dbReference>
<dbReference type="Proteomes" id="UP000823405">
    <property type="component" value="Unassembled WGS sequence"/>
</dbReference>
<gene>
    <name evidence="3" type="ORF">BGZ97_002850</name>
</gene>
<evidence type="ECO:0000313" key="4">
    <source>
        <dbReference type="Proteomes" id="UP000823405"/>
    </source>
</evidence>
<name>A0A9P6RF70_9FUNG</name>
<evidence type="ECO:0000313" key="3">
    <source>
        <dbReference type="EMBL" id="KAG0319056.1"/>
    </source>
</evidence>
<feature type="region of interest" description="Disordered" evidence="1">
    <location>
        <begin position="183"/>
        <end position="203"/>
    </location>
</feature>
<proteinExistence type="predicted"/>
<feature type="compositionally biased region" description="Low complexity" evidence="1">
    <location>
        <begin position="440"/>
        <end position="465"/>
    </location>
</feature>
<feature type="compositionally biased region" description="Low complexity" evidence="1">
    <location>
        <begin position="320"/>
        <end position="330"/>
    </location>
</feature>
<feature type="region of interest" description="Disordered" evidence="1">
    <location>
        <begin position="439"/>
        <end position="481"/>
    </location>
</feature>
<feature type="region of interest" description="Disordered" evidence="1">
    <location>
        <begin position="305"/>
        <end position="362"/>
    </location>
</feature>
<feature type="transmembrane region" description="Helical" evidence="2">
    <location>
        <begin position="99"/>
        <end position="122"/>
    </location>
</feature>
<sequence>MPSNSTRSCGAELCTERDLQCQSQQSDSSYNFATACPTATLSCQMSCVDPTDTVSHPSRCLSLLINFEDGTACGEGGICTSGACVGDKSNSAFFKKNTITFAVGGGCIIAAFFLCFFGIICSRRRKRLQKQKERKQEDSYQMSETNDRGLYRKSNIRIGLDPNENGMVDVLTPYDGSYGSGNLTRRPSAGAMSAKARAGGRSTGPYAPDALMTEHEMVLDLESDSNQRMGPLSNWPAPPSARERTGYFDIPPAPTAGSKGKGTLQKSPSVGNHIVYVPPPLPPPAITTSATSKVPGVISPYADEAMIVSPPDSPPRPVNSSAKASSSQQAPLIRIGKVNSSSSMQDPNGTTSTPSENDYEPSFLDLNNTLTVDRYNKTADGKSPAKDRTSVNSFFSGLALDEPVAPESYSLPPILPEPSFASEEYVMPAPIARVIPVPTPRGTSPFSSPSSIPSSPVPTTAVPPLSAKPPKSQQTAYERQQEEIQVASCFAQDLGFEIVHPSPTGSPRHKAATPTGSRRL</sequence>
<feature type="region of interest" description="Disordered" evidence="1">
    <location>
        <begin position="498"/>
        <end position="520"/>
    </location>
</feature>
<keyword evidence="2" id="KW-0472">Membrane</keyword>
<organism evidence="3 4">
    <name type="scientific">Linnemannia gamsii</name>
    <dbReference type="NCBI Taxonomy" id="64522"/>
    <lineage>
        <taxon>Eukaryota</taxon>
        <taxon>Fungi</taxon>
        <taxon>Fungi incertae sedis</taxon>
        <taxon>Mucoromycota</taxon>
        <taxon>Mortierellomycotina</taxon>
        <taxon>Mortierellomycetes</taxon>
        <taxon>Mortierellales</taxon>
        <taxon>Mortierellaceae</taxon>
        <taxon>Linnemannia</taxon>
    </lineage>
</organism>
<comment type="caution">
    <text evidence="3">The sequence shown here is derived from an EMBL/GenBank/DDBJ whole genome shotgun (WGS) entry which is preliminary data.</text>
</comment>
<accession>A0A9P6RF70</accession>
<keyword evidence="2" id="KW-1133">Transmembrane helix</keyword>
<dbReference type="OrthoDB" id="5951731at2759"/>
<evidence type="ECO:0000256" key="1">
    <source>
        <dbReference type="SAM" id="MobiDB-lite"/>
    </source>
</evidence>